<dbReference type="InterPro" id="IPR036249">
    <property type="entry name" value="Thioredoxin-like_sf"/>
</dbReference>
<dbReference type="InterPro" id="IPR040079">
    <property type="entry name" value="Glutathione_S-Trfase"/>
</dbReference>
<evidence type="ECO:0000259" key="3">
    <source>
        <dbReference type="PROSITE" id="PS50404"/>
    </source>
</evidence>
<dbReference type="STRING" id="195883.A0A482XBV5"/>
<dbReference type="InParanoid" id="A0A482XBV5"/>
<feature type="domain" description="GST C-terminal" evidence="4">
    <location>
        <begin position="88"/>
        <end position="213"/>
    </location>
</feature>
<dbReference type="InterPro" id="IPR036282">
    <property type="entry name" value="Glutathione-S-Trfase_C_sf"/>
</dbReference>
<dbReference type="FunFam" id="3.40.30.10:FF:000034">
    <property type="entry name" value="glutathione S-transferase 1"/>
    <property type="match status" value="1"/>
</dbReference>
<gene>
    <name evidence="5" type="ORF">LSTR_LSTR001575</name>
</gene>
<comment type="similarity">
    <text evidence="2">Belongs to the GST superfamily.</text>
</comment>
<proteinExistence type="inferred from homology"/>
<dbReference type="Gene3D" id="1.20.1050.10">
    <property type="match status" value="1"/>
</dbReference>
<dbReference type="CDD" id="cd03177">
    <property type="entry name" value="GST_C_Delta_Epsilon"/>
    <property type="match status" value="1"/>
</dbReference>
<comment type="subunit">
    <text evidence="1">Homodimer.</text>
</comment>
<dbReference type="Proteomes" id="UP000291343">
    <property type="component" value="Unassembled WGS sequence"/>
</dbReference>
<dbReference type="EMBL" id="QKKF02012754">
    <property type="protein sequence ID" value="RZF43314.1"/>
    <property type="molecule type" value="Genomic_DNA"/>
</dbReference>
<dbReference type="CDD" id="cd03045">
    <property type="entry name" value="GST_N_Delta_Epsilon"/>
    <property type="match status" value="1"/>
</dbReference>
<dbReference type="SFLD" id="SFLDG00358">
    <property type="entry name" value="Main_(cytGST)"/>
    <property type="match status" value="1"/>
</dbReference>
<dbReference type="SUPFAM" id="SSF52833">
    <property type="entry name" value="Thioredoxin-like"/>
    <property type="match status" value="1"/>
</dbReference>
<dbReference type="SMR" id="A0A482XBV5"/>
<feature type="domain" description="GST N-terminal" evidence="3">
    <location>
        <begin position="1"/>
        <end position="82"/>
    </location>
</feature>
<dbReference type="FunFam" id="1.20.1050.10:FF:000007">
    <property type="entry name" value="Glutathione S-transferase 1-1"/>
    <property type="match status" value="1"/>
</dbReference>
<comment type="caution">
    <text evidence="5">The sequence shown here is derived from an EMBL/GenBank/DDBJ whole genome shotgun (WGS) entry which is preliminary data.</text>
</comment>
<evidence type="ECO:0000256" key="2">
    <source>
        <dbReference type="RuleBase" id="RU003494"/>
    </source>
</evidence>
<dbReference type="FunCoup" id="A0A482XBV5">
    <property type="interactions" value="504"/>
</dbReference>
<organism evidence="5 6">
    <name type="scientific">Laodelphax striatellus</name>
    <name type="common">Small brown planthopper</name>
    <name type="synonym">Delphax striatella</name>
    <dbReference type="NCBI Taxonomy" id="195883"/>
    <lineage>
        <taxon>Eukaryota</taxon>
        <taxon>Metazoa</taxon>
        <taxon>Ecdysozoa</taxon>
        <taxon>Arthropoda</taxon>
        <taxon>Hexapoda</taxon>
        <taxon>Insecta</taxon>
        <taxon>Pterygota</taxon>
        <taxon>Neoptera</taxon>
        <taxon>Paraneoptera</taxon>
        <taxon>Hemiptera</taxon>
        <taxon>Auchenorrhyncha</taxon>
        <taxon>Fulgoroidea</taxon>
        <taxon>Delphacidae</taxon>
        <taxon>Criomorphinae</taxon>
        <taxon>Laodelphax</taxon>
    </lineage>
</organism>
<evidence type="ECO:0000313" key="6">
    <source>
        <dbReference type="Proteomes" id="UP000291343"/>
    </source>
</evidence>
<dbReference type="Pfam" id="PF02798">
    <property type="entry name" value="GST_N"/>
    <property type="match status" value="1"/>
</dbReference>
<evidence type="ECO:0000256" key="1">
    <source>
        <dbReference type="ARBA" id="ARBA00011738"/>
    </source>
</evidence>
<dbReference type="Gene3D" id="3.40.30.10">
    <property type="entry name" value="Glutaredoxin"/>
    <property type="match status" value="1"/>
</dbReference>
<dbReference type="OrthoDB" id="8183779at2759"/>
<name>A0A482XBV5_LAOST</name>
<dbReference type="Pfam" id="PF00043">
    <property type="entry name" value="GST_C"/>
    <property type="match status" value="1"/>
</dbReference>
<dbReference type="PROSITE" id="PS50404">
    <property type="entry name" value="GST_NTER"/>
    <property type="match status" value="1"/>
</dbReference>
<reference evidence="5 6" key="1">
    <citation type="journal article" date="2017" name="Gigascience">
        <title>Genome sequence of the small brown planthopper, Laodelphax striatellus.</title>
        <authorList>
            <person name="Zhu J."/>
            <person name="Jiang F."/>
            <person name="Wang X."/>
            <person name="Yang P."/>
            <person name="Bao Y."/>
            <person name="Zhao W."/>
            <person name="Wang W."/>
            <person name="Lu H."/>
            <person name="Wang Q."/>
            <person name="Cui N."/>
            <person name="Li J."/>
            <person name="Chen X."/>
            <person name="Luo L."/>
            <person name="Yu J."/>
            <person name="Kang L."/>
            <person name="Cui F."/>
        </authorList>
    </citation>
    <scope>NUCLEOTIDE SEQUENCE [LARGE SCALE GENOMIC DNA]</scope>
    <source>
        <strain evidence="5">Lst14</strain>
    </source>
</reference>
<dbReference type="PROSITE" id="PS50405">
    <property type="entry name" value="GST_CTER"/>
    <property type="match status" value="1"/>
</dbReference>
<dbReference type="GO" id="GO:0006749">
    <property type="term" value="P:glutathione metabolic process"/>
    <property type="evidence" value="ECO:0007669"/>
    <property type="project" value="TreeGrafter"/>
</dbReference>
<dbReference type="PANTHER" id="PTHR43969:SF9">
    <property type="entry name" value="GLUTATHIONE S TRANSFERASE D10, ISOFORM A-RELATED"/>
    <property type="match status" value="1"/>
</dbReference>
<dbReference type="SFLD" id="SFLDS00019">
    <property type="entry name" value="Glutathione_Transferase_(cytos"/>
    <property type="match status" value="1"/>
</dbReference>
<dbReference type="InterPro" id="IPR004046">
    <property type="entry name" value="GST_C"/>
</dbReference>
<evidence type="ECO:0000259" key="4">
    <source>
        <dbReference type="PROSITE" id="PS50405"/>
    </source>
</evidence>
<keyword evidence="6" id="KW-1185">Reference proteome</keyword>
<dbReference type="GO" id="GO:0004364">
    <property type="term" value="F:glutathione transferase activity"/>
    <property type="evidence" value="ECO:0007669"/>
    <property type="project" value="TreeGrafter"/>
</dbReference>
<protein>
    <submittedName>
        <fullName evidence="5">Uncharacterized protein</fullName>
    </submittedName>
</protein>
<dbReference type="SUPFAM" id="SSF47616">
    <property type="entry name" value="GST C-terminal domain-like"/>
    <property type="match status" value="1"/>
</dbReference>
<dbReference type="InterPro" id="IPR004045">
    <property type="entry name" value="Glutathione_S-Trfase_N"/>
</dbReference>
<dbReference type="SFLD" id="SFLDG01153">
    <property type="entry name" value="Main.4:_Theta-like"/>
    <property type="match status" value="1"/>
</dbReference>
<dbReference type="AlphaFoldDB" id="A0A482XBV5"/>
<evidence type="ECO:0000313" key="5">
    <source>
        <dbReference type="EMBL" id="RZF43314.1"/>
    </source>
</evidence>
<accession>A0A482XBV5</accession>
<dbReference type="InterPro" id="IPR010987">
    <property type="entry name" value="Glutathione-S-Trfase_C-like"/>
</dbReference>
<sequence length="216" mass="24017">MPIDLYYVPGSAPCRNVLLAAKAVGVDLNLKLTDLKSGQHLTPEFIKLNPQHNVPTLDDRIFVLNESRAIMTYLADQYGKDDSLYPKDPKKRAKVNQRLYFDMGTLYQSFGDAYYPHMFGGAPLEEEKKKKLGDALVFLDGFLEKSPFVAGENLTLADLAIVASISTIEAVEYDLSPYKNINSWYAKVKAAAPGYKEANEEGSKAFGQMFKAMTGK</sequence>
<dbReference type="PANTHER" id="PTHR43969">
    <property type="entry name" value="GLUTATHIONE S TRANSFERASE D10, ISOFORM A-RELATED"/>
    <property type="match status" value="1"/>
</dbReference>